<dbReference type="Gene3D" id="1.25.40.20">
    <property type="entry name" value="Ankyrin repeat-containing domain"/>
    <property type="match status" value="7"/>
</dbReference>
<dbReference type="SUPFAM" id="SSF48403">
    <property type="entry name" value="Ankyrin repeat"/>
    <property type="match status" value="6"/>
</dbReference>
<dbReference type="EMBL" id="DS231709">
    <property type="protein sequence ID" value="KNB11080.1"/>
    <property type="molecule type" value="Genomic_DNA"/>
</dbReference>
<dbReference type="PANTHER" id="PTHR24123">
    <property type="entry name" value="ANKYRIN REPEAT-CONTAINING"/>
    <property type="match status" value="1"/>
</dbReference>
<evidence type="ECO:0000259" key="4">
    <source>
        <dbReference type="Pfam" id="PF22939"/>
    </source>
</evidence>
<dbReference type="Pfam" id="PF24883">
    <property type="entry name" value="NPHP3_N"/>
    <property type="match status" value="1"/>
</dbReference>
<dbReference type="Pfam" id="PF12796">
    <property type="entry name" value="Ank_2"/>
    <property type="match status" value="5"/>
</dbReference>
<feature type="domain" description="Nephrocystin 3-like N-terminal" evidence="5">
    <location>
        <begin position="67"/>
        <end position="226"/>
    </location>
</feature>
<dbReference type="PROSITE" id="PS50297">
    <property type="entry name" value="ANK_REP_REGION"/>
    <property type="match status" value="4"/>
</dbReference>
<evidence type="ECO:0000256" key="1">
    <source>
        <dbReference type="ARBA" id="ARBA00022737"/>
    </source>
</evidence>
<dbReference type="PANTHER" id="PTHR24123:SF33">
    <property type="entry name" value="PROTEIN HOS4"/>
    <property type="match status" value="1"/>
</dbReference>
<evidence type="ECO:0000313" key="7">
    <source>
        <dbReference type="Proteomes" id="UP000009097"/>
    </source>
</evidence>
<dbReference type="SUPFAM" id="SSF52540">
    <property type="entry name" value="P-loop containing nucleoside triphosphate hydrolases"/>
    <property type="match status" value="1"/>
</dbReference>
<dbReference type="Pfam" id="PF22939">
    <property type="entry name" value="WHD_GPIID"/>
    <property type="match status" value="1"/>
</dbReference>
<evidence type="ECO:0000256" key="2">
    <source>
        <dbReference type="ARBA" id="ARBA00023043"/>
    </source>
</evidence>
<dbReference type="InterPro" id="IPR051165">
    <property type="entry name" value="Multifunctional_ANK_Repeat"/>
</dbReference>
<dbReference type="InterPro" id="IPR027417">
    <property type="entry name" value="P-loop_NTPase"/>
</dbReference>
<organism evidence="6 7">
    <name type="scientific">Fusarium oxysporum f. sp. lycopersici (strain 4287 / CBS 123668 / FGSC 9935 / NRRL 34936)</name>
    <name type="common">Fusarium vascular wilt of tomato</name>
    <dbReference type="NCBI Taxonomy" id="426428"/>
    <lineage>
        <taxon>Eukaryota</taxon>
        <taxon>Fungi</taxon>
        <taxon>Dikarya</taxon>
        <taxon>Ascomycota</taxon>
        <taxon>Pezizomycotina</taxon>
        <taxon>Sordariomycetes</taxon>
        <taxon>Hypocreomycetidae</taxon>
        <taxon>Hypocreales</taxon>
        <taxon>Nectriaceae</taxon>
        <taxon>Fusarium</taxon>
        <taxon>Fusarium oxysporum species complex</taxon>
    </lineage>
</organism>
<dbReference type="InterPro" id="IPR036770">
    <property type="entry name" value="Ankyrin_rpt-contain_sf"/>
</dbReference>
<evidence type="ECO:0000313" key="6">
    <source>
        <dbReference type="EMBL" id="KNB11080.1"/>
    </source>
</evidence>
<dbReference type="InterPro" id="IPR056884">
    <property type="entry name" value="NPHP3-like_N"/>
</dbReference>
<dbReference type="SMART" id="SM00248">
    <property type="entry name" value="ANK"/>
    <property type="match status" value="23"/>
</dbReference>
<dbReference type="Gene3D" id="3.40.50.300">
    <property type="entry name" value="P-loop containing nucleotide triphosphate hydrolases"/>
    <property type="match status" value="1"/>
</dbReference>
<dbReference type="PROSITE" id="PS50088">
    <property type="entry name" value="ANK_REPEAT"/>
    <property type="match status" value="6"/>
</dbReference>
<accession>A0A0J9VJS2</accession>
<protein>
    <submittedName>
        <fullName evidence="6">Uncharacterized protein</fullName>
    </submittedName>
</protein>
<dbReference type="VEuPathDB" id="FungiDB:FOXG_11114"/>
<reference evidence="6" key="1">
    <citation type="submission" date="2007-04" db="EMBL/GenBank/DDBJ databases">
        <authorList>
            <consortium name="The Broad Institute Genome Sequencing Platform"/>
            <person name="Birren B."/>
            <person name="Lander E."/>
            <person name="Galagan J."/>
            <person name="Nusbaum C."/>
            <person name="Devon K."/>
            <person name="Ma L.-J."/>
            <person name="Jaffe D."/>
            <person name="Butler J."/>
            <person name="Alvarez P."/>
            <person name="Gnerre S."/>
            <person name="Grabherr M."/>
            <person name="Kleber M."/>
            <person name="Mauceli E."/>
            <person name="Brockman W."/>
            <person name="MacCallum I.A."/>
            <person name="Young S."/>
            <person name="LaButti K."/>
            <person name="DeCaprio D."/>
            <person name="Crawford M."/>
            <person name="Koehrsen M."/>
            <person name="Engels R."/>
            <person name="Montgomery P."/>
            <person name="Pearson M."/>
            <person name="Howarth C."/>
            <person name="Larson L."/>
            <person name="White J."/>
            <person name="O'Leary S."/>
            <person name="Kodira C."/>
            <person name="Zeng Q."/>
            <person name="Yandava C."/>
            <person name="Alvarado L."/>
            <person name="Kistler C."/>
            <person name="Shim W.-B."/>
            <person name="Kang S."/>
            <person name="Woloshuk C."/>
        </authorList>
    </citation>
    <scope>NUCLEOTIDE SEQUENCE</scope>
    <source>
        <strain evidence="6">4287</strain>
    </source>
</reference>
<feature type="repeat" description="ANK" evidence="3">
    <location>
        <begin position="594"/>
        <end position="618"/>
    </location>
</feature>
<feature type="repeat" description="ANK" evidence="3">
    <location>
        <begin position="1223"/>
        <end position="1255"/>
    </location>
</feature>
<feature type="repeat" description="ANK" evidence="3">
    <location>
        <begin position="949"/>
        <end position="984"/>
    </location>
</feature>
<proteinExistence type="predicted"/>
<feature type="repeat" description="ANK" evidence="3">
    <location>
        <begin position="561"/>
        <end position="593"/>
    </location>
</feature>
<dbReference type="Proteomes" id="UP000009097">
    <property type="component" value="Unassembled WGS sequence"/>
</dbReference>
<dbReference type="InterPro" id="IPR002110">
    <property type="entry name" value="Ankyrin_rpt"/>
</dbReference>
<dbReference type="RefSeq" id="XP_018249125.1">
    <property type="nucleotide sequence ID" value="XM_018390620.1"/>
</dbReference>
<dbReference type="InterPro" id="IPR054471">
    <property type="entry name" value="GPIID_WHD"/>
</dbReference>
<dbReference type="GeneID" id="28952539"/>
<name>A0A0J9VJS2_FUSO4</name>
<evidence type="ECO:0000259" key="5">
    <source>
        <dbReference type="Pfam" id="PF24883"/>
    </source>
</evidence>
<dbReference type="OrthoDB" id="21416at2759"/>
<gene>
    <name evidence="6" type="ORF">FOXG_11114</name>
</gene>
<evidence type="ECO:0000256" key="3">
    <source>
        <dbReference type="PROSITE-ProRule" id="PRU00023"/>
    </source>
</evidence>
<keyword evidence="2 3" id="KW-0040">ANK repeat</keyword>
<dbReference type="Pfam" id="PF00023">
    <property type="entry name" value="Ank"/>
    <property type="match status" value="1"/>
</dbReference>
<keyword evidence="1" id="KW-0677">Repeat</keyword>
<feature type="repeat" description="ANK" evidence="3">
    <location>
        <begin position="1543"/>
        <end position="1579"/>
    </location>
</feature>
<sequence length="2090" mass="234630">MSDERSPSPEGSDIVVIGKDDTSNYNSGNILPQPEATIARIHEWLRPTEYNIKSSEYRKHLTFHLEGTGEWIHRSDNYLKWHESQGDGLLWIKGVPGSGKSVVAASMIHKLSQEEIPVLYFFFRQIVDDNHRPINLLRDWLDQILIYCPELQAILKVYLDECRELDSISIDELWRHLRTALASVPKVYCVADALDEMDDGNSEFIKQLAELGHWTPSSVKVLLTSRPTANVEAAMRGMRFFDLRMDEKAVDVDISTYVRYCLSGTSLSERDQQLVKEAVPGRANGLFLYAKLAMKSFLEPEADIHETICKLPLDLDAMYIGILREHARRSGISENTQVMILQWVTHATRPLRLLELADMLKTVAGSRFSDSLKENKDLVRAACGPLLEILPDEAVSVVHHSLTEFLVGTSRTGRTPVYPILDSSPTHYDLALACLRYLCAGCLQNETLTPSETLNSGRSRNVDFPFAAYAIKNWHVHAAKSGWACLPNDLLYQQIELFMGNKETRNNWLKIYLDSSERLRIEDEIVSMSDLHVAALCGLKACIPALIDRLGQKSIDEQDSRKRNPVWWAALSGHPDIIELLLNHGASPDTHDFKGYQALHVAARRDKAQVVQLLIEKGIAPTVPRLQKDTDPARKYADTPLYYIASYGHVKSLEAMLPFLNTTEKRSALRIAIKNRQPQFAKRVLQEPDVNPNDITGFETPIFLAARTGCVETIEVLVNAGADASVPCWVEADVWDQQQNVLERPWSTPLIELCEPQSQFICRPYKSSHYMTDLDCSDFDRALALLIQAGADVNERDSLGRAPIHSAQFSHKLRRLLAAGADPNAETKDGKTALHCLPKKGDEEYLKLLLKDENVDINKREHCRGRTPLLAAIYHDSGLTPQMLKYRPDCNVTDFEGNGPLHYAFSHYNKLSSHENSGDENGENTDSTLPTVLRTLLEAGSDPKLTNIDGETPLHILVTKGFYYQDECLRILLEYGAEIDARDIRGRTPLFRAVGRFPKQPMATDILGTLIKASASLNVRDNYGRTLLHEAIHSITDLDYAHRRLTEVYQYLLDAGVSPCAVDLHGNTLCHELVLVPNAIRLSGKGEIFLSLFEKAGLDVNKPNYAGTTPLHLACRMRLDGNHGVNYHAKDCLRWLLNQSPDVNALDTQGLRPIHFAASTNTYTVDRLLNASADPFVTTNQGMNALHIAARCKRSNSLGLLLQRMHDLNPDATKLALDQKDIFQYTPLHYASRSGIIESVELLIKLGAEVNPNFDELRGTCCPEPWFPPILQCVFFDREQRLWRRGPVKKIPLDDELPFHQLNDPDTIIAAGYTVENKERHFDEIVSGPQLEFLDPVYEASRYDEIINALLDAGADVFLGSHGPRSALYRAMLFASDEWQDYITNLLWNCQEKAGYLELPAPLHIGISRSKALRQTEVAVLNESLNPRAKDTKWKRVARLLSDRHFSLVANLYKAGADYTAVDVDGVSILSRLVEYGYYELVNDCCSPEEAVRFDDAQWVMEQGVEELEPLLVTACRRSSPNMEVIRVLVEEKGVDINARGRDGLTALHILVTGKEWWRVFHAMPYLLSKGADMEIRDDKGCTPLLYAFTRWGAFRTAAMKSLIDKGADVNVIDSEGNGCLNKAAHQEEFIRLLVDHGAEVSPTTILSAIEFPAPKHLEHSVVWRKGLPPLQRPWEDDIELRQNGWILIPNPQEAQMDTSRSSLLLASSALGTLRGGIEFDRDAAAKQMMETLLGAGFSPYANCLVIVEKVRLPNRPSLPMAIATHAWHKKDSTVEFIPYAKSPHIFRPPFMAERVVVHEILKGKRVYGPILELADLDMEFRDASGETLLLAASERMSSRGPKGAREDYLPLRLLLDKGADAYAVDNFGRNVLHIRLGSRALNDDKLEGLKDLGDAVPALINQTDADGYRPLHYGLAALTHGEFDQTEPNWLDYIITQGADMLATDGLGNNALHYLAPGVFGCLCYDGSHTRDPFERFLKLGLDINARNNAGQTPAFFLAMRGYDDDNVDGVVSWLDELGVDWQARDDKRRTILHEMADEKEYLFKAIMNKGVDPLAEDVDGRSTLDLVAAYDNEDVLKLFDRDGKDDRE</sequence>
<reference evidence="6" key="2">
    <citation type="journal article" date="2010" name="Nature">
        <title>Comparative genomics reveals mobile pathogenicity chromosomes in Fusarium.</title>
        <authorList>
            <person name="Ma L.J."/>
            <person name="van der Does H.C."/>
            <person name="Borkovich K.A."/>
            <person name="Coleman J.J."/>
            <person name="Daboussi M.J."/>
            <person name="Di Pietro A."/>
            <person name="Dufresne M."/>
            <person name="Freitag M."/>
            <person name="Grabherr M."/>
            <person name="Henrissat B."/>
            <person name="Houterman P.M."/>
            <person name="Kang S."/>
            <person name="Shim W.B."/>
            <person name="Woloshuk C."/>
            <person name="Xie X."/>
            <person name="Xu J.R."/>
            <person name="Antoniw J."/>
            <person name="Baker S.E."/>
            <person name="Bluhm B.H."/>
            <person name="Breakspear A."/>
            <person name="Brown D.W."/>
            <person name="Butchko R.A."/>
            <person name="Chapman S."/>
            <person name="Coulson R."/>
            <person name="Coutinho P.M."/>
            <person name="Danchin E.G."/>
            <person name="Diener A."/>
            <person name="Gale L.R."/>
            <person name="Gardiner D.M."/>
            <person name="Goff S."/>
            <person name="Hammond-Kosack K.E."/>
            <person name="Hilburn K."/>
            <person name="Hua-Van A."/>
            <person name="Jonkers W."/>
            <person name="Kazan K."/>
            <person name="Kodira C.D."/>
            <person name="Koehrsen M."/>
            <person name="Kumar L."/>
            <person name="Lee Y.H."/>
            <person name="Li L."/>
            <person name="Manners J.M."/>
            <person name="Miranda-Saavedra D."/>
            <person name="Mukherjee M."/>
            <person name="Park G."/>
            <person name="Park J."/>
            <person name="Park S.Y."/>
            <person name="Proctor R.H."/>
            <person name="Regev A."/>
            <person name="Ruiz-Roldan M.C."/>
            <person name="Sain D."/>
            <person name="Sakthikumar S."/>
            <person name="Sykes S."/>
            <person name="Schwartz D.C."/>
            <person name="Turgeon B.G."/>
            <person name="Wapinski I."/>
            <person name="Yoder O."/>
            <person name="Young S."/>
            <person name="Zeng Q."/>
            <person name="Zhou S."/>
            <person name="Galagan J."/>
            <person name="Cuomo C.A."/>
            <person name="Kistler H.C."/>
            <person name="Rep M."/>
        </authorList>
    </citation>
    <scope>NUCLEOTIDE SEQUENCE [LARGE SCALE GENOMIC DNA]</scope>
    <source>
        <strain evidence="6">4287</strain>
    </source>
</reference>
<feature type="domain" description="GPI inositol-deacylase winged helix" evidence="4">
    <location>
        <begin position="339"/>
        <end position="410"/>
    </location>
</feature>
<feature type="repeat" description="ANK" evidence="3">
    <location>
        <begin position="1580"/>
        <end position="1615"/>
    </location>
</feature>
<dbReference type="KEGG" id="fox:FOXG_11114"/>